<name>A0AAD7Y2D3_9FUNG</name>
<dbReference type="Proteomes" id="UP001234581">
    <property type="component" value="Unassembled WGS sequence"/>
</dbReference>
<dbReference type="AlphaFoldDB" id="A0AAD7Y2D3"/>
<dbReference type="GeneID" id="83211177"/>
<evidence type="ECO:0000313" key="1">
    <source>
        <dbReference type="EMBL" id="KAJ8660307.1"/>
    </source>
</evidence>
<dbReference type="EMBL" id="JARTCD010000013">
    <property type="protein sequence ID" value="KAJ8660307.1"/>
    <property type="molecule type" value="Genomic_DNA"/>
</dbReference>
<sequence>MLVNIDTLRECTESWSRITQEGGKVLASIDRSDPSKTVPALTKVMQGLKDVLEKMYAEYDRVMERSNKSHGNDAAAGYQSDLETLSKYLEMYDQEYMLKESIQSIVKERGCYTQQHLNGCSALWITEPYVDQQFVQNVIQSNSS</sequence>
<proteinExistence type="predicted"/>
<comment type="caution">
    <text evidence="1">The sequence shown here is derived from an EMBL/GenBank/DDBJ whole genome shotgun (WGS) entry which is preliminary data.</text>
</comment>
<evidence type="ECO:0000313" key="2">
    <source>
        <dbReference type="Proteomes" id="UP001234581"/>
    </source>
</evidence>
<keyword evidence="2" id="KW-1185">Reference proteome</keyword>
<reference evidence="1 2" key="1">
    <citation type="submission" date="2023-03" db="EMBL/GenBank/DDBJ databases">
        <title>Genome sequence of Lichtheimia ornata CBS 291.66.</title>
        <authorList>
            <person name="Mohabir J.T."/>
            <person name="Shea T.P."/>
            <person name="Kurbessoian T."/>
            <person name="Berby B."/>
            <person name="Fontaine J."/>
            <person name="Livny J."/>
            <person name="Gnirke A."/>
            <person name="Stajich J.E."/>
            <person name="Cuomo C.A."/>
        </authorList>
    </citation>
    <scope>NUCLEOTIDE SEQUENCE [LARGE SCALE GENOMIC DNA]</scope>
    <source>
        <strain evidence="1">CBS 291.66</strain>
    </source>
</reference>
<accession>A0AAD7Y2D3</accession>
<organism evidence="1 2">
    <name type="scientific">Lichtheimia ornata</name>
    <dbReference type="NCBI Taxonomy" id="688661"/>
    <lineage>
        <taxon>Eukaryota</taxon>
        <taxon>Fungi</taxon>
        <taxon>Fungi incertae sedis</taxon>
        <taxon>Mucoromycota</taxon>
        <taxon>Mucoromycotina</taxon>
        <taxon>Mucoromycetes</taxon>
        <taxon>Mucorales</taxon>
        <taxon>Lichtheimiaceae</taxon>
        <taxon>Lichtheimia</taxon>
    </lineage>
</organism>
<protein>
    <submittedName>
        <fullName evidence="1">Uncharacterized protein</fullName>
    </submittedName>
</protein>
<gene>
    <name evidence="1" type="ORF">O0I10_003764</name>
</gene>
<dbReference type="RefSeq" id="XP_058345220.1">
    <property type="nucleotide sequence ID" value="XM_058483831.1"/>
</dbReference>